<keyword evidence="8" id="KW-0539">Nucleus</keyword>
<evidence type="ECO:0000256" key="1">
    <source>
        <dbReference type="ARBA" id="ARBA00004123"/>
    </source>
</evidence>
<evidence type="ECO:0000256" key="5">
    <source>
        <dbReference type="ARBA" id="ARBA00022664"/>
    </source>
</evidence>
<dbReference type="Proteomes" id="UP000694548">
    <property type="component" value="Chromosome sgr01"/>
</dbReference>
<dbReference type="Ensembl" id="ENSNFUT00015055377.1">
    <property type="protein sequence ID" value="ENSNFUP00015053118.1"/>
    <property type="gene ID" value="ENSNFUG00015024532.1"/>
</dbReference>
<dbReference type="GO" id="GO:0005737">
    <property type="term" value="C:cytoplasm"/>
    <property type="evidence" value="ECO:0007669"/>
    <property type="project" value="UniProtKB-SubCell"/>
</dbReference>
<dbReference type="SUPFAM" id="SSF54928">
    <property type="entry name" value="RNA-binding domain, RBD"/>
    <property type="match status" value="2"/>
</dbReference>
<dbReference type="GO" id="GO:0006397">
    <property type="term" value="P:mRNA processing"/>
    <property type="evidence" value="ECO:0007669"/>
    <property type="project" value="UniProtKB-KW"/>
</dbReference>
<feature type="domain" description="RRM" evidence="10">
    <location>
        <begin position="74"/>
        <end position="157"/>
    </location>
</feature>
<dbReference type="GO" id="GO:0005634">
    <property type="term" value="C:nucleus"/>
    <property type="evidence" value="ECO:0007669"/>
    <property type="project" value="UniProtKB-SubCell"/>
</dbReference>
<evidence type="ECO:0000313" key="12">
    <source>
        <dbReference type="Proteomes" id="UP000694548"/>
    </source>
</evidence>
<dbReference type="AlphaFoldDB" id="A0A8C6Q7Q9"/>
<keyword evidence="5" id="KW-0507">mRNA processing</keyword>
<dbReference type="InterPro" id="IPR035979">
    <property type="entry name" value="RBD_domain_sf"/>
</dbReference>
<evidence type="ECO:0000256" key="7">
    <source>
        <dbReference type="ARBA" id="ARBA00022884"/>
    </source>
</evidence>
<reference evidence="11" key="3">
    <citation type="submission" date="2025-09" db="UniProtKB">
        <authorList>
            <consortium name="Ensembl"/>
        </authorList>
    </citation>
    <scope>IDENTIFICATION</scope>
</reference>
<dbReference type="PANTHER" id="PTHR24012">
    <property type="entry name" value="RNA BINDING PROTEIN"/>
    <property type="match status" value="1"/>
</dbReference>
<name>A0A8C6Q7Q9_NOTFU</name>
<evidence type="ECO:0000256" key="6">
    <source>
        <dbReference type="ARBA" id="ARBA00022737"/>
    </source>
</evidence>
<dbReference type="FunFam" id="3.30.70.330:FF:000016">
    <property type="entry name" value="CUGBP Elav-like family member 1 isoform 2"/>
    <property type="match status" value="1"/>
</dbReference>
<comment type="subcellular location">
    <subcellularLocation>
        <location evidence="2">Cytoplasm</location>
    </subcellularLocation>
    <subcellularLocation>
        <location evidence="1">Nucleus</location>
    </subcellularLocation>
</comment>
<keyword evidence="12" id="KW-1185">Reference proteome</keyword>
<sequence>MQLVVRPGASRMLENSSELVLVGRGGVDAVCCPPPAATGAGSARGEELLLLSNGTAGKMNGALEHSDQPDPDAIKMFVGQIPRSWSEKELKELFEPYGAVYQINILRDRSQNPPQSKGCCFVTFYTRKAALEAQNALHNIKTLTGMHHPIQMKPADSEKSNAVEDRKLFIGMVSKKCNENDIRVMFSAFGQIEECRILRGPDGLSRGCAFVTFSTRAMAQNAIKAMHQSQTMEGCSSPIVVKFADTQKDKEQRRLQQQLAQQMQQLNSATTWGSLTGLGGLTPQYLALLQQAATSGNLGAFSGIQQMAAGTTASSNAGAMNSLTSLGTLQGLAGATVGLNNINALAGSINSMAALNGGLGGAGLTNGTAGTMDALTQAYSGIQQYAAAALPTLYSQSLLQQQGAAGSQKEGPEGANLFIYHLPQEFGDQDLLQMFMPFGNVVSAKVFIDKQTNLSKCFGFVSYDNPVSAQAAIQAMNGFQIGMKRLKVQLKRSKNDSKPY</sequence>
<dbReference type="FunFam" id="3.30.70.330:FF:000013">
    <property type="entry name" value="CUGBP Elav-like family member 1 isoform 2"/>
    <property type="match status" value="1"/>
</dbReference>
<dbReference type="SMART" id="SM00360">
    <property type="entry name" value="RRM"/>
    <property type="match status" value="3"/>
</dbReference>
<comment type="similarity">
    <text evidence="3">Belongs to the CELF/BRUNOL family.</text>
</comment>
<dbReference type="Gene3D" id="3.30.70.330">
    <property type="match status" value="3"/>
</dbReference>
<reference evidence="11" key="2">
    <citation type="submission" date="2025-08" db="UniProtKB">
        <authorList>
            <consortium name="Ensembl"/>
        </authorList>
    </citation>
    <scope>IDENTIFICATION</scope>
</reference>
<gene>
    <name evidence="11" type="primary">CELF2</name>
    <name evidence="11" type="synonym">LOC107387121</name>
</gene>
<evidence type="ECO:0000256" key="8">
    <source>
        <dbReference type="ARBA" id="ARBA00023242"/>
    </source>
</evidence>
<dbReference type="InterPro" id="IPR012677">
    <property type="entry name" value="Nucleotide-bd_a/b_plait_sf"/>
</dbReference>
<evidence type="ECO:0000256" key="9">
    <source>
        <dbReference type="PROSITE-ProRule" id="PRU00176"/>
    </source>
</evidence>
<dbReference type="FunFam" id="3.30.70.330:FF:000015">
    <property type="entry name" value="CUGBP Elav-like family member 1 isoform 2"/>
    <property type="match status" value="1"/>
</dbReference>
<proteinExistence type="inferred from homology"/>
<dbReference type="Pfam" id="PF00076">
    <property type="entry name" value="RRM_1"/>
    <property type="match status" value="3"/>
</dbReference>
<protein>
    <submittedName>
        <fullName evidence="11">Cugbp, Elav-like family member 2</fullName>
    </submittedName>
</protein>
<feature type="domain" description="RRM" evidence="10">
    <location>
        <begin position="166"/>
        <end position="246"/>
    </location>
</feature>
<evidence type="ECO:0000313" key="11">
    <source>
        <dbReference type="Ensembl" id="ENSNFUP00015053118.1"/>
    </source>
</evidence>
<evidence type="ECO:0000256" key="4">
    <source>
        <dbReference type="ARBA" id="ARBA00022490"/>
    </source>
</evidence>
<dbReference type="CDD" id="cd12634">
    <property type="entry name" value="RRM2_CELF1_2"/>
    <property type="match status" value="1"/>
</dbReference>
<keyword evidence="7 9" id="KW-0694">RNA-binding</keyword>
<keyword evidence="4" id="KW-0963">Cytoplasm</keyword>
<reference evidence="11" key="1">
    <citation type="submission" date="2014-08" db="EMBL/GenBank/DDBJ databases">
        <authorList>
            <person name="Senf B."/>
            <person name="Petzold A."/>
            <person name="Downie B.R."/>
            <person name="Koch P."/>
            <person name="Platzer M."/>
        </authorList>
    </citation>
    <scope>NUCLEOTIDE SEQUENCE [LARGE SCALE GENOMIC DNA]</scope>
    <source>
        <strain evidence="11">GRZ</strain>
    </source>
</reference>
<dbReference type="CDD" id="cd12638">
    <property type="entry name" value="RRM3_CELF1_2"/>
    <property type="match status" value="1"/>
</dbReference>
<feature type="domain" description="RRM" evidence="10">
    <location>
        <begin position="415"/>
        <end position="493"/>
    </location>
</feature>
<dbReference type="InterPro" id="IPR000504">
    <property type="entry name" value="RRM_dom"/>
</dbReference>
<evidence type="ECO:0000259" key="10">
    <source>
        <dbReference type="PROSITE" id="PS50102"/>
    </source>
</evidence>
<evidence type="ECO:0000256" key="2">
    <source>
        <dbReference type="ARBA" id="ARBA00004496"/>
    </source>
</evidence>
<dbReference type="InterPro" id="IPR034198">
    <property type="entry name" value="CELF1/2_RRM2"/>
</dbReference>
<dbReference type="InterPro" id="IPR034196">
    <property type="entry name" value="CELF1/2_RRM1"/>
</dbReference>
<dbReference type="GO" id="GO:0003723">
    <property type="term" value="F:RNA binding"/>
    <property type="evidence" value="ECO:0007669"/>
    <property type="project" value="UniProtKB-UniRule"/>
</dbReference>
<accession>A0A8C6Q7Q9</accession>
<dbReference type="CDD" id="cd12631">
    <property type="entry name" value="RRM1_CELF1_2_Bruno"/>
    <property type="match status" value="1"/>
</dbReference>
<keyword evidence="6" id="KW-0677">Repeat</keyword>
<dbReference type="GeneTree" id="ENSGT00940000155461"/>
<dbReference type="PROSITE" id="PS50102">
    <property type="entry name" value="RRM"/>
    <property type="match status" value="3"/>
</dbReference>
<dbReference type="InterPro" id="IPR034199">
    <property type="entry name" value="CELF1/2_RRM3"/>
</dbReference>
<evidence type="ECO:0000256" key="3">
    <source>
        <dbReference type="ARBA" id="ARBA00009621"/>
    </source>
</evidence>
<organism evidence="11 12">
    <name type="scientific">Nothobranchius furzeri</name>
    <name type="common">Turquoise killifish</name>
    <dbReference type="NCBI Taxonomy" id="105023"/>
    <lineage>
        <taxon>Eukaryota</taxon>
        <taxon>Metazoa</taxon>
        <taxon>Chordata</taxon>
        <taxon>Craniata</taxon>
        <taxon>Vertebrata</taxon>
        <taxon>Euteleostomi</taxon>
        <taxon>Actinopterygii</taxon>
        <taxon>Neopterygii</taxon>
        <taxon>Teleostei</taxon>
        <taxon>Neoteleostei</taxon>
        <taxon>Acanthomorphata</taxon>
        <taxon>Ovalentaria</taxon>
        <taxon>Atherinomorphae</taxon>
        <taxon>Cyprinodontiformes</taxon>
        <taxon>Nothobranchiidae</taxon>
        <taxon>Nothobranchius</taxon>
    </lineage>
</organism>